<keyword evidence="3" id="KW-0804">Transcription</keyword>
<evidence type="ECO:0000259" key="4">
    <source>
        <dbReference type="Pfam" id="PF12802"/>
    </source>
</evidence>
<evidence type="ECO:0000313" key="5">
    <source>
        <dbReference type="EMBL" id="SMD25437.1"/>
    </source>
</evidence>
<name>A0A1Y5Y5N4_KIBAR</name>
<dbReference type="PANTHER" id="PTHR38465">
    <property type="entry name" value="HTH-TYPE TRANSCRIPTIONAL REGULATOR MJ1563-RELATED"/>
    <property type="match status" value="1"/>
</dbReference>
<evidence type="ECO:0000256" key="1">
    <source>
        <dbReference type="ARBA" id="ARBA00023015"/>
    </source>
</evidence>
<dbReference type="InterPro" id="IPR000835">
    <property type="entry name" value="HTH_MarR-typ"/>
</dbReference>
<dbReference type="OrthoDB" id="67158at2"/>
<proteinExistence type="predicted"/>
<keyword evidence="2" id="KW-0238">DNA-binding</keyword>
<feature type="domain" description="HTH marR-type" evidence="4">
    <location>
        <begin position="23"/>
        <end position="80"/>
    </location>
</feature>
<dbReference type="RefSeq" id="WP_033383003.1">
    <property type="nucleotide sequence ID" value="NZ_FWXV01000011.1"/>
</dbReference>
<dbReference type="InterPro" id="IPR036388">
    <property type="entry name" value="WH-like_DNA-bd_sf"/>
</dbReference>
<sequence>MTPGRDELLNWVERVSMYLAAEGVPPMAGRILGWLMVCDPPEQSAGEICEAIGASRASLTTNMRVLITMGFVVRSSRPGQRTAFYRVDRNAWERVVQRQIDGMTAFLDITRDGLDMFGARNARAERIREAQEVFDWMAKAFDNAPPPPSTTRKNR</sequence>
<reference evidence="5 6" key="1">
    <citation type="submission" date="2017-04" db="EMBL/GenBank/DDBJ databases">
        <authorList>
            <person name="Afonso C.L."/>
            <person name="Miller P.J."/>
            <person name="Scott M.A."/>
            <person name="Spackman E."/>
            <person name="Goraichik I."/>
            <person name="Dimitrov K.M."/>
            <person name="Suarez D.L."/>
            <person name="Swayne D.E."/>
        </authorList>
    </citation>
    <scope>NUCLEOTIDE SEQUENCE [LARGE SCALE GENOMIC DNA]</scope>
    <source>
        <strain evidence="5 6">DSM 43828</strain>
    </source>
</reference>
<accession>A0A1Y5Y5N4</accession>
<dbReference type="Gene3D" id="1.10.10.10">
    <property type="entry name" value="Winged helix-like DNA-binding domain superfamily/Winged helix DNA-binding domain"/>
    <property type="match status" value="1"/>
</dbReference>
<dbReference type="EMBL" id="FWXV01000011">
    <property type="protein sequence ID" value="SMD25437.1"/>
    <property type="molecule type" value="Genomic_DNA"/>
</dbReference>
<gene>
    <name evidence="5" type="ORF">SAMN05661093_09123</name>
</gene>
<dbReference type="AlphaFoldDB" id="A0A1Y5Y5N4"/>
<dbReference type="SUPFAM" id="SSF46785">
    <property type="entry name" value="Winged helix' DNA-binding domain"/>
    <property type="match status" value="1"/>
</dbReference>
<dbReference type="Proteomes" id="UP000192674">
    <property type="component" value="Unassembled WGS sequence"/>
</dbReference>
<evidence type="ECO:0000313" key="6">
    <source>
        <dbReference type="Proteomes" id="UP000192674"/>
    </source>
</evidence>
<dbReference type="GO" id="GO:0003677">
    <property type="term" value="F:DNA binding"/>
    <property type="evidence" value="ECO:0007669"/>
    <property type="project" value="UniProtKB-KW"/>
</dbReference>
<dbReference type="Pfam" id="PF12802">
    <property type="entry name" value="MarR_2"/>
    <property type="match status" value="1"/>
</dbReference>
<dbReference type="GO" id="GO:0003700">
    <property type="term" value="F:DNA-binding transcription factor activity"/>
    <property type="evidence" value="ECO:0007669"/>
    <property type="project" value="InterPro"/>
</dbReference>
<keyword evidence="6" id="KW-1185">Reference proteome</keyword>
<dbReference type="PANTHER" id="PTHR38465:SF2">
    <property type="entry name" value="HTH-TYPE TRANSCRIPTIONAL REGULATOR MMPR5"/>
    <property type="match status" value="1"/>
</dbReference>
<dbReference type="InterPro" id="IPR052362">
    <property type="entry name" value="HTH-GbsR_regulator"/>
</dbReference>
<evidence type="ECO:0000256" key="3">
    <source>
        <dbReference type="ARBA" id="ARBA00023163"/>
    </source>
</evidence>
<organism evidence="5 6">
    <name type="scientific">Kibdelosporangium aridum</name>
    <dbReference type="NCBI Taxonomy" id="2030"/>
    <lineage>
        <taxon>Bacteria</taxon>
        <taxon>Bacillati</taxon>
        <taxon>Actinomycetota</taxon>
        <taxon>Actinomycetes</taxon>
        <taxon>Pseudonocardiales</taxon>
        <taxon>Pseudonocardiaceae</taxon>
        <taxon>Kibdelosporangium</taxon>
    </lineage>
</organism>
<evidence type="ECO:0000256" key="2">
    <source>
        <dbReference type="ARBA" id="ARBA00023125"/>
    </source>
</evidence>
<keyword evidence="1" id="KW-0805">Transcription regulation</keyword>
<protein>
    <submittedName>
        <fullName evidence="5">MarR family protein</fullName>
    </submittedName>
</protein>
<dbReference type="InterPro" id="IPR036390">
    <property type="entry name" value="WH_DNA-bd_sf"/>
</dbReference>